<dbReference type="Gene3D" id="2.40.50.100">
    <property type="match status" value="1"/>
</dbReference>
<evidence type="ECO:0000256" key="2">
    <source>
        <dbReference type="SAM" id="MobiDB-lite"/>
    </source>
</evidence>
<dbReference type="InterPro" id="IPR058625">
    <property type="entry name" value="MdtA-like_BSH"/>
</dbReference>
<dbReference type="Pfam" id="PF25917">
    <property type="entry name" value="BSH_RND"/>
    <property type="match status" value="1"/>
</dbReference>
<keyword evidence="3" id="KW-1133">Transmembrane helix</keyword>
<dbReference type="NCBIfam" id="TIGR01730">
    <property type="entry name" value="RND_mfp"/>
    <property type="match status" value="1"/>
</dbReference>
<name>A0A538T998_UNCEI</name>
<dbReference type="EMBL" id="VBOW01000016">
    <property type="protein sequence ID" value="TMQ60212.1"/>
    <property type="molecule type" value="Genomic_DNA"/>
</dbReference>
<feature type="region of interest" description="Disordered" evidence="2">
    <location>
        <begin position="345"/>
        <end position="382"/>
    </location>
</feature>
<dbReference type="PANTHER" id="PTHR30469:SF33">
    <property type="entry name" value="SLR1207 PROTEIN"/>
    <property type="match status" value="1"/>
</dbReference>
<evidence type="ECO:0000256" key="3">
    <source>
        <dbReference type="SAM" id="Phobius"/>
    </source>
</evidence>
<dbReference type="InterPro" id="IPR006143">
    <property type="entry name" value="RND_pump_MFP"/>
</dbReference>
<dbReference type="AlphaFoldDB" id="A0A538T998"/>
<evidence type="ECO:0000259" key="5">
    <source>
        <dbReference type="Pfam" id="PF25954"/>
    </source>
</evidence>
<dbReference type="Pfam" id="PF25954">
    <property type="entry name" value="Beta-barrel_RND_2"/>
    <property type="match status" value="1"/>
</dbReference>
<comment type="similarity">
    <text evidence="1">Belongs to the membrane fusion protein (MFP) (TC 8.A.1) family.</text>
</comment>
<dbReference type="InterPro" id="IPR058792">
    <property type="entry name" value="Beta-barrel_RND_2"/>
</dbReference>
<evidence type="ECO:0000313" key="7">
    <source>
        <dbReference type="EMBL" id="TMQ60212.1"/>
    </source>
</evidence>
<feature type="compositionally biased region" description="Low complexity" evidence="2">
    <location>
        <begin position="347"/>
        <end position="374"/>
    </location>
</feature>
<gene>
    <name evidence="7" type="ORF">E6K76_02480</name>
</gene>
<reference evidence="7 8" key="1">
    <citation type="journal article" date="2019" name="Nat. Microbiol.">
        <title>Mediterranean grassland soil C-N compound turnover is dependent on rainfall and depth, and is mediated by genomically divergent microorganisms.</title>
        <authorList>
            <person name="Diamond S."/>
            <person name="Andeer P.F."/>
            <person name="Li Z."/>
            <person name="Crits-Christoph A."/>
            <person name="Burstein D."/>
            <person name="Anantharaman K."/>
            <person name="Lane K.R."/>
            <person name="Thomas B.C."/>
            <person name="Pan C."/>
            <person name="Northen T.R."/>
            <person name="Banfield J.F."/>
        </authorList>
    </citation>
    <scope>NUCLEOTIDE SEQUENCE [LARGE SCALE GENOMIC DNA]</scope>
    <source>
        <strain evidence="7">WS_6</strain>
    </source>
</reference>
<feature type="domain" description="Multidrug resistance protein MdtA-like barrel-sandwich hybrid" evidence="4">
    <location>
        <begin position="75"/>
        <end position="210"/>
    </location>
</feature>
<comment type="caution">
    <text evidence="7">The sequence shown here is derived from an EMBL/GenBank/DDBJ whole genome shotgun (WGS) entry which is preliminary data.</text>
</comment>
<evidence type="ECO:0000256" key="1">
    <source>
        <dbReference type="ARBA" id="ARBA00009477"/>
    </source>
</evidence>
<keyword evidence="3" id="KW-0472">Membrane</keyword>
<evidence type="ECO:0000259" key="6">
    <source>
        <dbReference type="Pfam" id="PF25975"/>
    </source>
</evidence>
<accession>A0A538T998</accession>
<dbReference type="SUPFAM" id="SSF111369">
    <property type="entry name" value="HlyD-like secretion proteins"/>
    <property type="match status" value="1"/>
</dbReference>
<keyword evidence="3" id="KW-0812">Transmembrane</keyword>
<dbReference type="Gene3D" id="2.40.30.170">
    <property type="match status" value="1"/>
</dbReference>
<dbReference type="InterPro" id="IPR058649">
    <property type="entry name" value="CzcB_C"/>
</dbReference>
<feature type="domain" description="CzcB-like C-terminal circularly permuted SH3-like" evidence="6">
    <location>
        <begin position="385"/>
        <end position="424"/>
    </location>
</feature>
<protein>
    <submittedName>
        <fullName evidence="7">Efflux RND transporter periplasmic adaptor subunit</fullName>
    </submittedName>
</protein>
<feature type="transmembrane region" description="Helical" evidence="3">
    <location>
        <begin position="21"/>
        <end position="40"/>
    </location>
</feature>
<proteinExistence type="inferred from homology"/>
<sequence length="477" mass="49230">MASVGRAEKPVGLRRAAQRPLVLALVALASIAAILLVRGARHRSGAQEVLAVPVERRDIAVTIEATGAVEPIDLVEVKSKASGQIVRMPVQVGSTVRRGDLLAQIDPRDVQNQYSQSLAALDAARAKAEISGTQKKRSDDLFATQVITAEEHESAILDYANAQAALVKAAADLDLAKQRREDATVRAPIGGTILDQAVSSGQVISSATSSASGGTTLLHMADLAKIRLRALVGETDIGSVRPGQTATVTVDAFPQRTFTGRVEKIEPQAVVQQSVTMFPVLISVSNESRLLLPGMNGEVSMLVDQRENVPAIPVDAVRGAREMPVVAAALGLDAARVRAQVDEQLRPRAAGRATRSGASDSSPGRGFRAAAQGTRAGGAGRASRAQVAFVKTAAGLEPRVVRLGLSDFDYAEVLDGVEAGEQVVLLGVAEAQASRAETQNRIRQRLGSGVPGVPGTGGGSARGGGPGGGRGGPGGGP</sequence>
<dbReference type="Pfam" id="PF25975">
    <property type="entry name" value="CzcB_C"/>
    <property type="match status" value="1"/>
</dbReference>
<dbReference type="Gene3D" id="2.40.420.20">
    <property type="match status" value="1"/>
</dbReference>
<dbReference type="Proteomes" id="UP000316852">
    <property type="component" value="Unassembled WGS sequence"/>
</dbReference>
<dbReference type="GO" id="GO:0015562">
    <property type="term" value="F:efflux transmembrane transporter activity"/>
    <property type="evidence" value="ECO:0007669"/>
    <property type="project" value="TreeGrafter"/>
</dbReference>
<dbReference type="PANTHER" id="PTHR30469">
    <property type="entry name" value="MULTIDRUG RESISTANCE PROTEIN MDTA"/>
    <property type="match status" value="1"/>
</dbReference>
<organism evidence="7 8">
    <name type="scientific">Eiseniibacteriota bacterium</name>
    <dbReference type="NCBI Taxonomy" id="2212470"/>
    <lineage>
        <taxon>Bacteria</taxon>
        <taxon>Candidatus Eiseniibacteriota</taxon>
    </lineage>
</organism>
<feature type="domain" description="CusB-like beta-barrel" evidence="5">
    <location>
        <begin position="228"/>
        <end position="301"/>
    </location>
</feature>
<evidence type="ECO:0000259" key="4">
    <source>
        <dbReference type="Pfam" id="PF25917"/>
    </source>
</evidence>
<evidence type="ECO:0000313" key="8">
    <source>
        <dbReference type="Proteomes" id="UP000316852"/>
    </source>
</evidence>
<dbReference type="GO" id="GO:1990281">
    <property type="term" value="C:efflux pump complex"/>
    <property type="evidence" value="ECO:0007669"/>
    <property type="project" value="TreeGrafter"/>
</dbReference>
<feature type="compositionally biased region" description="Gly residues" evidence="2">
    <location>
        <begin position="449"/>
        <end position="477"/>
    </location>
</feature>
<feature type="region of interest" description="Disordered" evidence="2">
    <location>
        <begin position="439"/>
        <end position="477"/>
    </location>
</feature>